<reference evidence="3 6" key="2">
    <citation type="submission" date="2018-05" db="EMBL/GenBank/DDBJ databases">
        <title>Genomic Encyclopedia of Type Strains, Phase IV (KMG-IV): sequencing the most valuable type-strain genomes for metagenomic binning, comparative biology and taxonomic classification.</title>
        <authorList>
            <person name="Goeker M."/>
        </authorList>
    </citation>
    <scope>NUCLEOTIDE SEQUENCE [LARGE SCALE GENOMIC DNA]</scope>
    <source>
        <strain evidence="3 6">DSM 28816</strain>
    </source>
</reference>
<feature type="domain" description="Sensor histidine kinase NatK-like C-terminal" evidence="2">
    <location>
        <begin position="335"/>
        <end position="438"/>
    </location>
</feature>
<name>A0A318EK72_9FIRM</name>
<feature type="transmembrane region" description="Helical" evidence="1">
    <location>
        <begin position="120"/>
        <end position="137"/>
    </location>
</feature>
<comment type="caution">
    <text evidence="3">The sequence shown here is derived from an EMBL/GenBank/DDBJ whole genome shotgun (WGS) entry which is preliminary data.</text>
</comment>
<evidence type="ECO:0000313" key="6">
    <source>
        <dbReference type="Proteomes" id="UP000247523"/>
    </source>
</evidence>
<dbReference type="PANTHER" id="PTHR40448">
    <property type="entry name" value="TWO-COMPONENT SENSOR HISTIDINE KINASE"/>
    <property type="match status" value="1"/>
</dbReference>
<dbReference type="PANTHER" id="PTHR40448:SF1">
    <property type="entry name" value="TWO-COMPONENT SENSOR HISTIDINE KINASE"/>
    <property type="match status" value="1"/>
</dbReference>
<feature type="transmembrane region" description="Helical" evidence="1">
    <location>
        <begin position="33"/>
        <end position="53"/>
    </location>
</feature>
<gene>
    <name evidence="3" type="ORF">C8E03_11110</name>
    <name evidence="4" type="ORF">CG710_017520</name>
</gene>
<dbReference type="CDD" id="cd16935">
    <property type="entry name" value="HATPase_AgrC-ComD-like"/>
    <property type="match status" value="1"/>
</dbReference>
<feature type="transmembrane region" description="Helical" evidence="1">
    <location>
        <begin position="59"/>
        <end position="77"/>
    </location>
</feature>
<feature type="transmembrane region" description="Helical" evidence="1">
    <location>
        <begin position="84"/>
        <end position="108"/>
    </location>
</feature>
<dbReference type="InterPro" id="IPR036890">
    <property type="entry name" value="HATPase_C_sf"/>
</dbReference>
<sequence length="443" mass="51215">MIQLILTVLITLSYCSLFLYDFKILFTSRYKHFICYSAFILLCISSTLATIYFNLYRTGIFLIMGVVMMGFLALFYINKINALYLATLYMFSIYSSRGIIVSICSLILSETIHALLKNPAYYCLIWIIAFLHSVFLDRNIFKKIAPNSKLKQLSRNTIELKFITTSQFFLMVYLLLIDDGRFRNLNTKWFSFLYLISCIMSKFVLLFLSNHAIHISALLEHELHTNQLREQLKRQMRHYQSYQKFTESFRAFKHDNNSMMSSLKVLIISNENEKAVELINEMQNSLHNTVMVHKMYSDHVIVDAIMQDAANLCEEAEIHFSCMLHLPSQLPLSDFNIVRVITNVLTNAIEACTKLDTSKRFIEIKSCCVNNWISIDITNSFNGMLTYFGEELVSSKQDKLSHGLGIKIVKEIIEDLGGFVHIESSSDNTVFHLSLHIPQISVE</sequence>
<keyword evidence="5" id="KW-1185">Reference proteome</keyword>
<dbReference type="AlphaFoldDB" id="A0A318EK72"/>
<dbReference type="GO" id="GO:0042802">
    <property type="term" value="F:identical protein binding"/>
    <property type="evidence" value="ECO:0007669"/>
    <property type="project" value="TreeGrafter"/>
</dbReference>
<dbReference type="InterPro" id="IPR032834">
    <property type="entry name" value="NatK-like_C"/>
</dbReference>
<evidence type="ECO:0000256" key="1">
    <source>
        <dbReference type="SAM" id="Phobius"/>
    </source>
</evidence>
<dbReference type="Proteomes" id="UP000247523">
    <property type="component" value="Unassembled WGS sequence"/>
</dbReference>
<reference evidence="4" key="3">
    <citation type="submission" date="2018-07" db="EMBL/GenBank/DDBJ databases">
        <authorList>
            <person name="Quirk P.G."/>
            <person name="Krulwich T.A."/>
        </authorList>
    </citation>
    <scope>NUCLEOTIDE SEQUENCE</scope>
    <source>
        <strain evidence="4">CCRI-19302</strain>
    </source>
</reference>
<feature type="transmembrane region" description="Helical" evidence="1">
    <location>
        <begin position="189"/>
        <end position="208"/>
    </location>
</feature>
<keyword evidence="1" id="KW-0812">Transmembrane</keyword>
<protein>
    <submittedName>
        <fullName evidence="3">GHKL domain-containing protein</fullName>
    </submittedName>
</protein>
<organism evidence="3 6">
    <name type="scientific">Lachnotalea glycerini</name>
    <dbReference type="NCBI Taxonomy" id="1763509"/>
    <lineage>
        <taxon>Bacteria</taxon>
        <taxon>Bacillati</taxon>
        <taxon>Bacillota</taxon>
        <taxon>Clostridia</taxon>
        <taxon>Lachnospirales</taxon>
        <taxon>Lachnospiraceae</taxon>
        <taxon>Lachnotalea</taxon>
    </lineage>
</organism>
<keyword evidence="1" id="KW-1133">Transmembrane helix</keyword>
<accession>A0A318EK72</accession>
<proteinExistence type="predicted"/>
<evidence type="ECO:0000313" key="3">
    <source>
        <dbReference type="EMBL" id="PXV86811.1"/>
    </source>
</evidence>
<dbReference type="RefSeq" id="WP_110291651.1">
    <property type="nucleotide sequence ID" value="NZ_NOKA02000058.1"/>
</dbReference>
<evidence type="ECO:0000313" key="4">
    <source>
        <dbReference type="EMBL" id="RDY29899.1"/>
    </source>
</evidence>
<evidence type="ECO:0000313" key="5">
    <source>
        <dbReference type="Proteomes" id="UP000216411"/>
    </source>
</evidence>
<dbReference type="EMBL" id="NOKA02000058">
    <property type="protein sequence ID" value="RDY29899.1"/>
    <property type="molecule type" value="Genomic_DNA"/>
</dbReference>
<dbReference type="Pfam" id="PF14501">
    <property type="entry name" value="HATPase_c_5"/>
    <property type="match status" value="1"/>
</dbReference>
<evidence type="ECO:0000259" key="2">
    <source>
        <dbReference type="Pfam" id="PF14501"/>
    </source>
</evidence>
<reference evidence="4 5" key="1">
    <citation type="journal article" date="2017" name="Genome Announc.">
        <title>Draft Genome Sequence of a Sporulating and Motile Strain of Lachnotalea glycerini Isolated from Water in Quebec City, Canada.</title>
        <authorList>
            <person name="Maheux A.F."/>
            <person name="Boudreau D.K."/>
            <person name="Berube E."/>
            <person name="Boissinot M."/>
            <person name="Raymond F."/>
            <person name="Brodeur S."/>
            <person name="Corbeil J."/>
            <person name="Isabel S."/>
            <person name="Omar R.F."/>
            <person name="Bergeron M.G."/>
        </authorList>
    </citation>
    <scope>NUCLEOTIDE SEQUENCE [LARGE SCALE GENOMIC DNA]</scope>
    <source>
        <strain evidence="4 5">CCRI-19302</strain>
    </source>
</reference>
<dbReference type="EMBL" id="QICS01000011">
    <property type="protein sequence ID" value="PXV86811.1"/>
    <property type="molecule type" value="Genomic_DNA"/>
</dbReference>
<dbReference type="OrthoDB" id="9813149at2"/>
<dbReference type="SUPFAM" id="SSF55874">
    <property type="entry name" value="ATPase domain of HSP90 chaperone/DNA topoisomerase II/histidine kinase"/>
    <property type="match status" value="1"/>
</dbReference>
<feature type="transmembrane region" description="Helical" evidence="1">
    <location>
        <begin position="6"/>
        <end position="26"/>
    </location>
</feature>
<dbReference type="Gene3D" id="3.30.565.10">
    <property type="entry name" value="Histidine kinase-like ATPase, C-terminal domain"/>
    <property type="match status" value="1"/>
</dbReference>
<dbReference type="Proteomes" id="UP000216411">
    <property type="component" value="Unassembled WGS sequence"/>
</dbReference>
<keyword evidence="1" id="KW-0472">Membrane</keyword>